<dbReference type="InterPro" id="IPR007233">
    <property type="entry name" value="TRAPPC"/>
</dbReference>
<evidence type="ECO:0000256" key="1">
    <source>
        <dbReference type="ARBA" id="ARBA00004555"/>
    </source>
</evidence>
<comment type="function">
    <text evidence="7">Core component of the TRAPP complexes which has a function of guanine nucleotide exchange factor activity for Rab1 GTPase. Plays a role in vesicular transport from endoplasmic reticulum to Golgi and autophagy. May play a role in dendrite postsynaptic membrane trafficking.</text>
</comment>
<sequence length="226" mass="25211">MAVQQVFVISRAGSLIYEWSQGFEQTNGGAEVERSFEWPLSIQMESLDGKAVVVWSGGREGIPNRYSVITVNGCPVSGTHFHHMEQRHNVFEYLSRPENFPLRLAFSPPSISTNEKIILSSTFHSLFTIAVQLSPVANSSGIEVLETSQFRLHCLQSRTGVKFVVVTSIAGNSQISQFLNKLYELYADFALKNPFYSIDMPIRCQKFDDGLKALLDRTGKPSAVTV</sequence>
<dbReference type="WBParaSite" id="MBELARI_LOCUS17744">
    <property type="protein sequence ID" value="MBELARI_LOCUS17744"/>
    <property type="gene ID" value="MBELARI_LOCUS17744"/>
</dbReference>
<evidence type="ECO:0000256" key="9">
    <source>
        <dbReference type="RuleBase" id="RU366065"/>
    </source>
</evidence>
<dbReference type="GO" id="GO:0030008">
    <property type="term" value="C:TRAPP complex"/>
    <property type="evidence" value="ECO:0007669"/>
    <property type="project" value="UniProtKB-UniRule"/>
</dbReference>
<evidence type="ECO:0000313" key="10">
    <source>
        <dbReference type="Proteomes" id="UP000887575"/>
    </source>
</evidence>
<dbReference type="Proteomes" id="UP000887575">
    <property type="component" value="Unassembled WGS sequence"/>
</dbReference>
<keyword evidence="2 9" id="KW-0813">Transport</keyword>
<protein>
    <recommendedName>
        <fullName evidence="9">Trafficking protein particle complex subunit</fullName>
    </recommendedName>
</protein>
<dbReference type="AlphaFoldDB" id="A0AAF3EUK6"/>
<comment type="subunit">
    <text evidence="8">Component of the multisubunit TRAPP (transport protein particle) complex, which includes at least TRAPPC2, TRAPPC2L, TRAPPC3, TRAPPC3L, TRAPPC4, TRAPPC5, TRAPPC8, TRAPPC9, TRAPPC10, TRAPPC11 and TRAPPC12. Interacts with SDC2.</text>
</comment>
<proteinExistence type="inferred from homology"/>
<accession>A0AAF3EUK6</accession>
<evidence type="ECO:0000256" key="6">
    <source>
        <dbReference type="ARBA" id="ARBA00038179"/>
    </source>
</evidence>
<dbReference type="SUPFAM" id="SSF64356">
    <property type="entry name" value="SNARE-like"/>
    <property type="match status" value="1"/>
</dbReference>
<name>A0AAF3EUK6_9BILA</name>
<dbReference type="GO" id="GO:0005794">
    <property type="term" value="C:Golgi apparatus"/>
    <property type="evidence" value="ECO:0007669"/>
    <property type="project" value="UniProtKB-SubCell"/>
</dbReference>
<comment type="similarity">
    <text evidence="6">Belongs to the TRAPP small subunits family. TRAPPC4 subfamily.</text>
</comment>
<dbReference type="PANTHER" id="PTHR23249">
    <property type="entry name" value="TRAFFICKING PROTEIN PARTICLE COMPLEX SUBUNIT"/>
    <property type="match status" value="1"/>
</dbReference>
<dbReference type="Gene3D" id="2.30.42.40">
    <property type="match status" value="1"/>
</dbReference>
<comment type="subcellular location">
    <subcellularLocation>
        <location evidence="9">Endoplasmic reticulum</location>
    </subcellularLocation>
    <subcellularLocation>
        <location evidence="9">Golgi apparatus</location>
        <location evidence="9">cis-Golgi network</location>
    </subcellularLocation>
    <subcellularLocation>
        <location evidence="1">Golgi apparatus</location>
    </subcellularLocation>
</comment>
<dbReference type="SMART" id="SM01399">
    <property type="entry name" value="Sybindin"/>
    <property type="match status" value="1"/>
</dbReference>
<comment type="subunit">
    <text evidence="9">Part of the multisubunit transport protein particle (TRAPP) complex.</text>
</comment>
<keyword evidence="5 9" id="KW-0333">Golgi apparatus</keyword>
<evidence type="ECO:0000256" key="2">
    <source>
        <dbReference type="ARBA" id="ARBA00022448"/>
    </source>
</evidence>
<reference evidence="11" key="1">
    <citation type="submission" date="2024-02" db="UniProtKB">
        <authorList>
            <consortium name="WormBaseParasite"/>
        </authorList>
    </citation>
    <scope>IDENTIFICATION</scope>
</reference>
<keyword evidence="4 9" id="KW-0931">ER-Golgi transport</keyword>
<dbReference type="CDD" id="cd14856">
    <property type="entry name" value="TRAPPC4_synbindin"/>
    <property type="match status" value="1"/>
</dbReference>
<dbReference type="Gene3D" id="3.30.450.70">
    <property type="match status" value="1"/>
</dbReference>
<evidence type="ECO:0000256" key="8">
    <source>
        <dbReference type="ARBA" id="ARBA00046941"/>
    </source>
</evidence>
<organism evidence="10 11">
    <name type="scientific">Mesorhabditis belari</name>
    <dbReference type="NCBI Taxonomy" id="2138241"/>
    <lineage>
        <taxon>Eukaryota</taxon>
        <taxon>Metazoa</taxon>
        <taxon>Ecdysozoa</taxon>
        <taxon>Nematoda</taxon>
        <taxon>Chromadorea</taxon>
        <taxon>Rhabditida</taxon>
        <taxon>Rhabditina</taxon>
        <taxon>Rhabditomorpha</taxon>
        <taxon>Rhabditoidea</taxon>
        <taxon>Rhabditidae</taxon>
        <taxon>Mesorhabditinae</taxon>
        <taxon>Mesorhabditis</taxon>
    </lineage>
</organism>
<dbReference type="Pfam" id="PF04099">
    <property type="entry name" value="Sybindin"/>
    <property type="match status" value="1"/>
</dbReference>
<evidence type="ECO:0000256" key="3">
    <source>
        <dbReference type="ARBA" id="ARBA00022824"/>
    </source>
</evidence>
<dbReference type="GO" id="GO:0005783">
    <property type="term" value="C:endoplasmic reticulum"/>
    <property type="evidence" value="ECO:0007669"/>
    <property type="project" value="UniProtKB-SubCell"/>
</dbReference>
<evidence type="ECO:0000256" key="4">
    <source>
        <dbReference type="ARBA" id="ARBA00022892"/>
    </source>
</evidence>
<keyword evidence="10" id="KW-1185">Reference proteome</keyword>
<evidence type="ECO:0000256" key="5">
    <source>
        <dbReference type="ARBA" id="ARBA00023034"/>
    </source>
</evidence>
<evidence type="ECO:0000313" key="11">
    <source>
        <dbReference type="WBParaSite" id="MBELARI_LOCUS17744"/>
    </source>
</evidence>
<dbReference type="PANTHER" id="PTHR23249:SF15">
    <property type="entry name" value="TRAFFICKING PROTEIN PARTICLE COMPLEX SUBUNIT 4"/>
    <property type="match status" value="1"/>
</dbReference>
<dbReference type="InterPro" id="IPR011012">
    <property type="entry name" value="Longin-like_dom_sf"/>
</dbReference>
<evidence type="ECO:0000256" key="7">
    <source>
        <dbReference type="ARBA" id="ARBA00046052"/>
    </source>
</evidence>
<dbReference type="GO" id="GO:0006888">
    <property type="term" value="P:endoplasmic reticulum to Golgi vesicle-mediated transport"/>
    <property type="evidence" value="ECO:0007669"/>
    <property type="project" value="UniProtKB-UniRule"/>
</dbReference>
<dbReference type="FunFam" id="3.30.450.70:FF:000017">
    <property type="entry name" value="Sybindin-like family protein"/>
    <property type="match status" value="1"/>
</dbReference>
<keyword evidence="3 9" id="KW-0256">Endoplasmic reticulum</keyword>